<dbReference type="Pfam" id="PF11164">
    <property type="entry name" value="DUF2948"/>
    <property type="match status" value="1"/>
</dbReference>
<organism evidence="1 2">
    <name type="scientific">Pseudorhodobacter antarcticus</name>
    <dbReference type="NCBI Taxonomy" id="1077947"/>
    <lineage>
        <taxon>Bacteria</taxon>
        <taxon>Pseudomonadati</taxon>
        <taxon>Pseudomonadota</taxon>
        <taxon>Alphaproteobacteria</taxon>
        <taxon>Rhodobacterales</taxon>
        <taxon>Paracoccaceae</taxon>
        <taxon>Pseudorhodobacter</taxon>
    </lineage>
</organism>
<name>A0A1H8LZT1_9RHOB</name>
<proteinExistence type="predicted"/>
<dbReference type="InterPro" id="IPR021335">
    <property type="entry name" value="DUF2948"/>
</dbReference>
<protein>
    <recommendedName>
        <fullName evidence="3">DUF2948 domain-containing protein</fullName>
    </recommendedName>
</protein>
<keyword evidence="2" id="KW-1185">Reference proteome</keyword>
<sequence length="157" mass="16636">MTDARFEDGGDAPLALAVTDAGDVDVVSTLLQDAVFTGADMRFDPKRREFGLLLNRFRWEDRAAAERTGRAYERVRSVLVFQDVLAVRSQGVTKDAGTVLSLLSVGFTAGPDGTGRVVLTLAGDGAVALEVEALNADLRDVTRPYTAVSGKVPGHGA</sequence>
<reference evidence="1 2" key="1">
    <citation type="submission" date="2016-10" db="EMBL/GenBank/DDBJ databases">
        <authorList>
            <person name="de Groot N.N."/>
        </authorList>
    </citation>
    <scope>NUCLEOTIDE SEQUENCE [LARGE SCALE GENOMIC DNA]</scope>
    <source>
        <strain evidence="1 2">CGMCC 1.10836</strain>
    </source>
</reference>
<dbReference type="RefSeq" id="WP_050520355.1">
    <property type="nucleotide sequence ID" value="NZ_FOCO01000047.1"/>
</dbReference>
<dbReference type="AlphaFoldDB" id="A0A1H8LZT1"/>
<gene>
    <name evidence="1" type="ORF">SAMN05216227_104722</name>
</gene>
<evidence type="ECO:0008006" key="3">
    <source>
        <dbReference type="Google" id="ProtNLM"/>
    </source>
</evidence>
<evidence type="ECO:0000313" key="2">
    <source>
        <dbReference type="Proteomes" id="UP000183002"/>
    </source>
</evidence>
<evidence type="ECO:0000313" key="1">
    <source>
        <dbReference type="EMBL" id="SEO10581.1"/>
    </source>
</evidence>
<dbReference type="OrthoDB" id="9806367at2"/>
<accession>A0A1H8LZT1</accession>
<dbReference type="STRING" id="1077947.SAMN05216227_104722"/>
<dbReference type="Proteomes" id="UP000183002">
    <property type="component" value="Unassembled WGS sequence"/>
</dbReference>
<dbReference type="EMBL" id="FOCO01000047">
    <property type="protein sequence ID" value="SEO10581.1"/>
    <property type="molecule type" value="Genomic_DNA"/>
</dbReference>